<dbReference type="CDD" id="cd07713">
    <property type="entry name" value="DHPS-like_MBL-fold"/>
    <property type="match status" value="1"/>
</dbReference>
<dbReference type="Gene3D" id="3.60.15.10">
    <property type="entry name" value="Ribonuclease Z/Hydroxyacylglutathione hydrolase-like"/>
    <property type="match status" value="1"/>
</dbReference>
<evidence type="ECO:0000313" key="3">
    <source>
        <dbReference type="EMBL" id="NVL07727.1"/>
    </source>
</evidence>
<dbReference type="AlphaFoldDB" id="A0A973WQ27"/>
<dbReference type="Pfam" id="PF00753">
    <property type="entry name" value="Lactamase_B"/>
    <property type="match status" value="1"/>
</dbReference>
<evidence type="ECO:0000256" key="1">
    <source>
        <dbReference type="SAM" id="SignalP"/>
    </source>
</evidence>
<dbReference type="SUPFAM" id="SSF56281">
    <property type="entry name" value="Metallo-hydrolase/oxidoreductase"/>
    <property type="match status" value="1"/>
</dbReference>
<feature type="chain" id="PRO_5037332389" evidence="1">
    <location>
        <begin position="27"/>
        <end position="345"/>
    </location>
</feature>
<comment type="caution">
    <text evidence="3">The sequence shown here is derived from an EMBL/GenBank/DDBJ whole genome shotgun (WGS) entry which is preliminary data.</text>
</comment>
<dbReference type="InterPro" id="IPR001279">
    <property type="entry name" value="Metallo-B-lactamas"/>
</dbReference>
<protein>
    <submittedName>
        <fullName evidence="3">MBL fold metallo-hydrolase</fullName>
    </submittedName>
</protein>
<organism evidence="3">
    <name type="scientific">Bradyrhizobium quebecense</name>
    <dbReference type="NCBI Taxonomy" id="2748629"/>
    <lineage>
        <taxon>Bacteria</taxon>
        <taxon>Pseudomonadati</taxon>
        <taxon>Pseudomonadota</taxon>
        <taxon>Alphaproteobacteria</taxon>
        <taxon>Hyphomicrobiales</taxon>
        <taxon>Nitrobacteraceae</taxon>
        <taxon>Bradyrhizobium</taxon>
    </lineage>
</organism>
<dbReference type="PANTHER" id="PTHR13754:SF13">
    <property type="entry name" value="METALLO-BETA-LACTAMASE SUPERFAMILY PROTEIN (AFU_ORTHOLOGUE AFUA_3G07630)"/>
    <property type="match status" value="1"/>
</dbReference>
<dbReference type="InterPro" id="IPR041712">
    <property type="entry name" value="DHPS-like_MBL-fold"/>
</dbReference>
<sequence>MYLKSSFLFAVVLAGIAAVLGTATRAAEPAARITILYDAFGTDAAMTKDWGFSALVEVGGKRILFDTGDNATIFAANVKAKDVDLTKLDFVVLSHRHSDHMAGLSYVLGVNPKIKIYAPKEGFGIYGSSLPSSFYRKDESLPPEMRYYDGKPPEIMKFGAAWADANFELIDQTTEIAPGITLIALISDLPGTKELKELSLAVNTADGIVLVVGCSHPGIERIVEAAAAINPRIRLIAGGFHLVTAPDEVITKVTAALQDRFKVESIAPGHCTGEPTFAALKKAFGDKYIYAGAGTSIAIGAEGSSNMKRGEGMTPDDLRVYRKLAVRNDPFGVMRAQARRAGADL</sequence>
<evidence type="ECO:0000259" key="2">
    <source>
        <dbReference type="SMART" id="SM00849"/>
    </source>
</evidence>
<dbReference type="PANTHER" id="PTHR13754">
    <property type="entry name" value="METALLO-BETA-LACTAMASE SUPERFAMILY PROTEIN"/>
    <property type="match status" value="1"/>
</dbReference>
<proteinExistence type="predicted"/>
<accession>A0A973WQ27</accession>
<gene>
    <name evidence="3" type="ORF">HU230_18665</name>
</gene>
<reference evidence="3" key="1">
    <citation type="submission" date="2020-06" db="EMBL/GenBank/DDBJ databases">
        <title>Whole Genome Sequence of Bradyrhizobium sp. Strain 66S1MB.</title>
        <authorList>
            <person name="Bromfield E."/>
            <person name="Cloutier S."/>
        </authorList>
    </citation>
    <scope>NUCLEOTIDE SEQUENCE</scope>
    <source>
        <strain evidence="3">66S1MB</strain>
    </source>
</reference>
<keyword evidence="1" id="KW-0732">Signal</keyword>
<dbReference type="InterPro" id="IPR052926">
    <property type="entry name" value="Metallo-beta-lactamase_dom"/>
</dbReference>
<dbReference type="RefSeq" id="WP_176531351.1">
    <property type="nucleotide sequence ID" value="NZ_CP088022.1"/>
</dbReference>
<dbReference type="EMBL" id="JABWSX010000001">
    <property type="protein sequence ID" value="NVL07727.1"/>
    <property type="molecule type" value="Genomic_DNA"/>
</dbReference>
<name>A0A973WQ27_9BRAD</name>
<feature type="signal peptide" evidence="1">
    <location>
        <begin position="1"/>
        <end position="26"/>
    </location>
</feature>
<dbReference type="SMART" id="SM00849">
    <property type="entry name" value="Lactamase_B"/>
    <property type="match status" value="1"/>
</dbReference>
<feature type="domain" description="Metallo-beta-lactamase" evidence="2">
    <location>
        <begin position="50"/>
        <end position="270"/>
    </location>
</feature>
<dbReference type="GO" id="GO:0016740">
    <property type="term" value="F:transferase activity"/>
    <property type="evidence" value="ECO:0007669"/>
    <property type="project" value="TreeGrafter"/>
</dbReference>
<dbReference type="InterPro" id="IPR036866">
    <property type="entry name" value="RibonucZ/Hydroxyglut_hydro"/>
</dbReference>